<gene>
    <name evidence="1" type="ORF">Gorai_003882</name>
</gene>
<name>A0A7J8QHD2_GOSRA</name>
<accession>A0A7J8QHD2</accession>
<reference evidence="1 2" key="1">
    <citation type="journal article" date="2019" name="Genome Biol. Evol.">
        <title>Insights into the evolution of the New World diploid cottons (Gossypium, subgenus Houzingenia) based on genome sequencing.</title>
        <authorList>
            <person name="Grover C.E."/>
            <person name="Arick M.A. 2nd"/>
            <person name="Thrash A."/>
            <person name="Conover J.L."/>
            <person name="Sanders W.S."/>
            <person name="Peterson D.G."/>
            <person name="Frelichowski J.E."/>
            <person name="Scheffler J.A."/>
            <person name="Scheffler B.E."/>
            <person name="Wendel J.F."/>
        </authorList>
    </citation>
    <scope>NUCLEOTIDE SEQUENCE [LARGE SCALE GENOMIC DNA]</scope>
    <source>
        <strain evidence="1">8</strain>
        <tissue evidence="1">Leaf</tissue>
    </source>
</reference>
<dbReference type="AlphaFoldDB" id="A0A7J8QHD2"/>
<proteinExistence type="predicted"/>
<evidence type="ECO:0000313" key="2">
    <source>
        <dbReference type="Proteomes" id="UP000593578"/>
    </source>
</evidence>
<evidence type="ECO:0000313" key="1">
    <source>
        <dbReference type="EMBL" id="MBA0600680.1"/>
    </source>
</evidence>
<protein>
    <submittedName>
        <fullName evidence="1">Uncharacterized protein</fullName>
    </submittedName>
</protein>
<comment type="caution">
    <text evidence="1">The sequence shown here is derived from an EMBL/GenBank/DDBJ whole genome shotgun (WGS) entry which is preliminary data.</text>
</comment>
<organism evidence="1 2">
    <name type="scientific">Gossypium raimondii</name>
    <name type="common">Peruvian cotton</name>
    <name type="synonym">Gossypium klotzschianum subsp. raimondii</name>
    <dbReference type="NCBI Taxonomy" id="29730"/>
    <lineage>
        <taxon>Eukaryota</taxon>
        <taxon>Viridiplantae</taxon>
        <taxon>Streptophyta</taxon>
        <taxon>Embryophyta</taxon>
        <taxon>Tracheophyta</taxon>
        <taxon>Spermatophyta</taxon>
        <taxon>Magnoliopsida</taxon>
        <taxon>eudicotyledons</taxon>
        <taxon>Gunneridae</taxon>
        <taxon>Pentapetalae</taxon>
        <taxon>rosids</taxon>
        <taxon>malvids</taxon>
        <taxon>Malvales</taxon>
        <taxon>Malvaceae</taxon>
        <taxon>Malvoideae</taxon>
        <taxon>Gossypium</taxon>
    </lineage>
</organism>
<sequence length="84" mass="9314">MNLEMVKFIIGAVTSSAVKGRGSRFKSGQIRSGKRLNRIIKDRGQRFKVAENSKVPLTDSMNIIAELIRARLSTKVRPVIGSTK</sequence>
<dbReference type="Proteomes" id="UP000593578">
    <property type="component" value="Unassembled WGS sequence"/>
</dbReference>
<dbReference type="EMBL" id="JABEZZ010000012">
    <property type="protein sequence ID" value="MBA0600680.1"/>
    <property type="molecule type" value="Genomic_DNA"/>
</dbReference>